<protein>
    <submittedName>
        <fullName evidence="1">Uncharacterized protein</fullName>
    </submittedName>
</protein>
<feature type="non-terminal residue" evidence="1">
    <location>
        <position position="1"/>
    </location>
</feature>
<evidence type="ECO:0000313" key="2">
    <source>
        <dbReference type="Proteomes" id="UP001145114"/>
    </source>
</evidence>
<organism evidence="1 2">
    <name type="scientific">Spiromyces aspiralis</name>
    <dbReference type="NCBI Taxonomy" id="68401"/>
    <lineage>
        <taxon>Eukaryota</taxon>
        <taxon>Fungi</taxon>
        <taxon>Fungi incertae sedis</taxon>
        <taxon>Zoopagomycota</taxon>
        <taxon>Kickxellomycotina</taxon>
        <taxon>Kickxellomycetes</taxon>
        <taxon>Kickxellales</taxon>
        <taxon>Kickxellaceae</taxon>
        <taxon>Spiromyces</taxon>
    </lineage>
</organism>
<sequence>SGDIGSPQAIIGMNPASAAVMHSVSPQAAAPTNAIFTPLVGSPPAASSSPQHHQQQGTGADGFSGGCGSRRRNNSTSHDSANENATRRATHNAIERARRESLNGQFQDLASAVPTLIHVRRPSKATIVEKSLAYIRSFKDLLAGRDRYIKSLQK</sequence>
<evidence type="ECO:0000313" key="1">
    <source>
        <dbReference type="EMBL" id="KAJ1669930.1"/>
    </source>
</evidence>
<keyword evidence="2" id="KW-1185">Reference proteome</keyword>
<proteinExistence type="predicted"/>
<comment type="caution">
    <text evidence="1">The sequence shown here is derived from an EMBL/GenBank/DDBJ whole genome shotgun (WGS) entry which is preliminary data.</text>
</comment>
<dbReference type="EMBL" id="JAMZIH010009573">
    <property type="protein sequence ID" value="KAJ1669930.1"/>
    <property type="molecule type" value="Genomic_DNA"/>
</dbReference>
<accession>A0ACC1H946</accession>
<feature type="non-terminal residue" evidence="1">
    <location>
        <position position="154"/>
    </location>
</feature>
<name>A0ACC1H946_9FUNG</name>
<gene>
    <name evidence="1" type="ORF">EV182_008520</name>
</gene>
<dbReference type="Proteomes" id="UP001145114">
    <property type="component" value="Unassembled WGS sequence"/>
</dbReference>
<reference evidence="1" key="1">
    <citation type="submission" date="2022-06" db="EMBL/GenBank/DDBJ databases">
        <title>Phylogenomic reconstructions and comparative analyses of Kickxellomycotina fungi.</title>
        <authorList>
            <person name="Reynolds N.K."/>
            <person name="Stajich J.E."/>
            <person name="Barry K."/>
            <person name="Grigoriev I.V."/>
            <person name="Crous P."/>
            <person name="Smith M.E."/>
        </authorList>
    </citation>
    <scope>NUCLEOTIDE SEQUENCE</scope>
    <source>
        <strain evidence="1">RSA 2271</strain>
    </source>
</reference>